<feature type="domain" description="Methyl-accepting transducer" evidence="7">
    <location>
        <begin position="303"/>
        <end position="532"/>
    </location>
</feature>
<comment type="caution">
    <text evidence="10">The sequence shown here is derived from an EMBL/GenBank/DDBJ whole genome shotgun (WGS) entry which is preliminary data.</text>
</comment>
<dbReference type="InterPro" id="IPR000727">
    <property type="entry name" value="T_SNARE_dom"/>
</dbReference>
<evidence type="ECO:0000256" key="6">
    <source>
        <dbReference type="SAM" id="Phobius"/>
    </source>
</evidence>
<evidence type="ECO:0000259" key="8">
    <source>
        <dbReference type="PROSITE" id="PS50192"/>
    </source>
</evidence>
<evidence type="ECO:0000259" key="7">
    <source>
        <dbReference type="PROSITE" id="PS50111"/>
    </source>
</evidence>
<evidence type="ECO:0000259" key="9">
    <source>
        <dbReference type="PROSITE" id="PS50885"/>
    </source>
</evidence>
<evidence type="ECO:0008006" key="12">
    <source>
        <dbReference type="Google" id="ProtNLM"/>
    </source>
</evidence>
<feature type="domain" description="T-SNARE coiled-coil homology" evidence="8">
    <location>
        <begin position="455"/>
        <end position="517"/>
    </location>
</feature>
<dbReference type="RefSeq" id="WP_283214519.1">
    <property type="nucleotide sequence ID" value="NZ_BAAADH010000070.1"/>
</dbReference>
<dbReference type="SMART" id="SM00283">
    <property type="entry name" value="MA"/>
    <property type="match status" value="1"/>
</dbReference>
<keyword evidence="2" id="KW-1003">Cell membrane</keyword>
<dbReference type="PROSITE" id="PS50111">
    <property type="entry name" value="CHEMOTAXIS_TRANSDUC_2"/>
    <property type="match status" value="1"/>
</dbReference>
<evidence type="ECO:0000256" key="5">
    <source>
        <dbReference type="PROSITE-ProRule" id="PRU00284"/>
    </source>
</evidence>
<feature type="transmembrane region" description="Helical" evidence="6">
    <location>
        <begin position="187"/>
        <end position="211"/>
    </location>
</feature>
<comment type="subcellular location">
    <subcellularLocation>
        <location evidence="1">Cell inner membrane</location>
        <topology evidence="1">Multi-pass membrane protein</topology>
    </subcellularLocation>
</comment>
<dbReference type="SMART" id="SM00304">
    <property type="entry name" value="HAMP"/>
    <property type="match status" value="1"/>
</dbReference>
<dbReference type="InterPro" id="IPR004089">
    <property type="entry name" value="MCPsignal_dom"/>
</dbReference>
<organism evidence="10 11">
    <name type="scientific">Methylorubrum aminovorans</name>
    <dbReference type="NCBI Taxonomy" id="269069"/>
    <lineage>
        <taxon>Bacteria</taxon>
        <taxon>Pseudomonadati</taxon>
        <taxon>Pseudomonadota</taxon>
        <taxon>Alphaproteobacteria</taxon>
        <taxon>Hyphomicrobiales</taxon>
        <taxon>Methylobacteriaceae</taxon>
        <taxon>Methylorubrum</taxon>
    </lineage>
</organism>
<reference evidence="10" key="2">
    <citation type="submission" date="2021-08" db="EMBL/GenBank/DDBJ databases">
        <authorList>
            <person name="Tani A."/>
            <person name="Ola A."/>
            <person name="Ogura Y."/>
            <person name="Katsura K."/>
            <person name="Hayashi T."/>
        </authorList>
    </citation>
    <scope>NUCLEOTIDE SEQUENCE</scope>
    <source>
        <strain evidence="10">NBRC 15686</strain>
    </source>
</reference>
<dbReference type="InterPro" id="IPR024478">
    <property type="entry name" value="HlyB_4HB_MCP"/>
</dbReference>
<dbReference type="PRINTS" id="PR00260">
    <property type="entry name" value="CHEMTRNSDUCR"/>
</dbReference>
<dbReference type="CDD" id="cd06225">
    <property type="entry name" value="HAMP"/>
    <property type="match status" value="1"/>
</dbReference>
<dbReference type="Proteomes" id="UP001055039">
    <property type="component" value="Unassembled WGS sequence"/>
</dbReference>
<dbReference type="Pfam" id="PF12729">
    <property type="entry name" value="4HB_MCP_1"/>
    <property type="match status" value="1"/>
</dbReference>
<keyword evidence="2" id="KW-0997">Cell inner membrane</keyword>
<reference evidence="10" key="1">
    <citation type="journal article" date="2021" name="Front. Microbiol.">
        <title>Comprehensive Comparative Genomics and Phenotyping of Methylobacterium Species.</title>
        <authorList>
            <person name="Alessa O."/>
            <person name="Ogura Y."/>
            <person name="Fujitani Y."/>
            <person name="Takami H."/>
            <person name="Hayashi T."/>
            <person name="Sahin N."/>
            <person name="Tani A."/>
        </authorList>
    </citation>
    <scope>NUCLEOTIDE SEQUENCE</scope>
    <source>
        <strain evidence="10">NBRC 15686</strain>
    </source>
</reference>
<name>A0ABQ4UH44_9HYPH</name>
<dbReference type="PANTHER" id="PTHR32089:SF112">
    <property type="entry name" value="LYSOZYME-LIKE PROTEIN-RELATED"/>
    <property type="match status" value="1"/>
</dbReference>
<dbReference type="InterPro" id="IPR003660">
    <property type="entry name" value="HAMP_dom"/>
</dbReference>
<keyword evidence="6" id="KW-0472">Membrane</keyword>
<evidence type="ECO:0000256" key="4">
    <source>
        <dbReference type="ARBA" id="ARBA00029447"/>
    </source>
</evidence>
<dbReference type="InterPro" id="IPR004090">
    <property type="entry name" value="Chemotax_Me-accpt_rcpt"/>
</dbReference>
<dbReference type="PROSITE" id="PS50885">
    <property type="entry name" value="HAMP"/>
    <property type="match status" value="1"/>
</dbReference>
<keyword evidence="11" id="KW-1185">Reference proteome</keyword>
<dbReference type="SUPFAM" id="SSF58104">
    <property type="entry name" value="Methyl-accepting chemotaxis protein (MCP) signaling domain"/>
    <property type="match status" value="1"/>
</dbReference>
<dbReference type="PANTHER" id="PTHR32089">
    <property type="entry name" value="METHYL-ACCEPTING CHEMOTAXIS PROTEIN MCPB"/>
    <property type="match status" value="1"/>
</dbReference>
<evidence type="ECO:0000313" key="11">
    <source>
        <dbReference type="Proteomes" id="UP001055039"/>
    </source>
</evidence>
<proteinExistence type="inferred from homology"/>
<comment type="similarity">
    <text evidence="4">Belongs to the methyl-accepting chemotaxis (MCP) protein family.</text>
</comment>
<evidence type="ECO:0000256" key="1">
    <source>
        <dbReference type="ARBA" id="ARBA00004429"/>
    </source>
</evidence>
<evidence type="ECO:0000313" key="10">
    <source>
        <dbReference type="EMBL" id="GJE66318.1"/>
    </source>
</evidence>
<accession>A0ABQ4UH44</accession>
<feature type="domain" description="HAMP" evidence="9">
    <location>
        <begin position="209"/>
        <end position="262"/>
    </location>
</feature>
<dbReference type="Gene3D" id="1.10.287.950">
    <property type="entry name" value="Methyl-accepting chemotaxis protein"/>
    <property type="match status" value="1"/>
</dbReference>
<evidence type="ECO:0000256" key="3">
    <source>
        <dbReference type="ARBA" id="ARBA00023224"/>
    </source>
</evidence>
<dbReference type="EMBL" id="BPRC01000013">
    <property type="protein sequence ID" value="GJE66318.1"/>
    <property type="molecule type" value="Genomic_DNA"/>
</dbReference>
<protein>
    <recommendedName>
        <fullName evidence="12">Methyl-accepting chemotaxis protein</fullName>
    </recommendedName>
</protein>
<keyword evidence="3 5" id="KW-0807">Transducer</keyword>
<keyword evidence="6" id="KW-0812">Transmembrane</keyword>
<gene>
    <name evidence="10" type="ORF">LNAOJCKE_3536</name>
</gene>
<dbReference type="PROSITE" id="PS50192">
    <property type="entry name" value="T_SNARE"/>
    <property type="match status" value="1"/>
</dbReference>
<dbReference type="Pfam" id="PF00672">
    <property type="entry name" value="HAMP"/>
    <property type="match status" value="1"/>
</dbReference>
<dbReference type="Gene3D" id="6.10.340.10">
    <property type="match status" value="1"/>
</dbReference>
<evidence type="ECO:0000256" key="2">
    <source>
        <dbReference type="ARBA" id="ARBA00022519"/>
    </source>
</evidence>
<dbReference type="Pfam" id="PF00015">
    <property type="entry name" value="MCPsignal"/>
    <property type="match status" value="1"/>
</dbReference>
<sequence>MLRNLSIRARLIGALLMLLALIGGLGGISYWKLSTLSRATDVLAGNVLPSTRLLGALATDFETLRSRQLAYLMSSEDRRPKSLERLRSTITDIGKGLEAIEPFVTAEERKVWDTVRSTVPAYSDMGEEFLQRLHRGDVKSATDYLLDGMLPALNAARAALKAELQFNEREGAASALLATREGESARIGIIVALTLAALTSLLIAWMCIATISKPVRRIAGMMGRLSAGDTSLPAPHAGERSEIGAMADAVEVFRANLIHTRALEEETAQARRSAEEQRRQATRTLADGFERAVGGIIGAVSSSAAQLQATATAMTTTAGRTAGQSTSVAAAAEQAAANVGTVAVAAEELGASVQEIARQVQGSAALADAAVGEANQTGHLIQNLSAVVSRIGDVIGLISSIAAQTNLLALNATIEAARAGEAGRGFAVVAAEVKLLADQTAKATEEIGGQIAQIQASTGQAVGAIGSITARIREINAVAIAIASAVEEQGAATQEIVRNVTEAAAGTSEVTTNITGVAGSAEETGAAASQVLSSASALLQQSDHLTAEVDHFLRTVRAA</sequence>
<keyword evidence="6" id="KW-1133">Transmembrane helix</keyword>